<dbReference type="Gene3D" id="2.120.10.30">
    <property type="entry name" value="TolB, C-terminal domain"/>
    <property type="match status" value="1"/>
</dbReference>
<dbReference type="InterPro" id="IPR011042">
    <property type="entry name" value="6-blade_b-propeller_TolB-like"/>
</dbReference>
<evidence type="ECO:0000313" key="2">
    <source>
        <dbReference type="Proteomes" id="UP000507470"/>
    </source>
</evidence>
<dbReference type="AlphaFoldDB" id="A0A6J8EGF6"/>
<name>A0A6J8EGF6_MYTCO</name>
<dbReference type="EMBL" id="CACVKT020008981">
    <property type="protein sequence ID" value="CAC5419066.1"/>
    <property type="molecule type" value="Genomic_DNA"/>
</dbReference>
<gene>
    <name evidence="1" type="ORF">MCOR_51454</name>
</gene>
<evidence type="ECO:0000313" key="1">
    <source>
        <dbReference type="EMBL" id="CAC5419066.1"/>
    </source>
</evidence>
<dbReference type="Proteomes" id="UP000507470">
    <property type="component" value="Unassembled WGS sequence"/>
</dbReference>
<organism evidence="1 2">
    <name type="scientific">Mytilus coruscus</name>
    <name type="common">Sea mussel</name>
    <dbReference type="NCBI Taxonomy" id="42192"/>
    <lineage>
        <taxon>Eukaryota</taxon>
        <taxon>Metazoa</taxon>
        <taxon>Spiralia</taxon>
        <taxon>Lophotrochozoa</taxon>
        <taxon>Mollusca</taxon>
        <taxon>Bivalvia</taxon>
        <taxon>Autobranchia</taxon>
        <taxon>Pteriomorphia</taxon>
        <taxon>Mytilida</taxon>
        <taxon>Mytiloidea</taxon>
        <taxon>Mytilidae</taxon>
        <taxon>Mytilinae</taxon>
        <taxon>Mytilus</taxon>
    </lineage>
</organism>
<dbReference type="SUPFAM" id="SSF63829">
    <property type="entry name" value="Calcium-dependent phosphotriesterase"/>
    <property type="match status" value="1"/>
</dbReference>
<reference evidence="1 2" key="1">
    <citation type="submission" date="2020-06" db="EMBL/GenBank/DDBJ databases">
        <authorList>
            <person name="Li R."/>
            <person name="Bekaert M."/>
        </authorList>
    </citation>
    <scope>NUCLEOTIDE SEQUENCE [LARGE SCALE GENOMIC DNA]</scope>
    <source>
        <strain evidence="2">wild</strain>
    </source>
</reference>
<proteinExistence type="predicted"/>
<sequence length="265" mass="29351">MTGSYSTKMRYVSKIIHLQNNSGIIANCKDDLVQKVKFEKDDIKAENEIKTTVFDLALMPDGKLLVSKETSDLELMNMNGGRELFHSFSPFLTFGVDVSKDETFVGVAKSLKKSKKSKDGRIVVLDMNGQVKIAANSDIISVIDTLEGDGGNQFSDGRIVGINHKGEEKWSYSNKLGSVTSFFYPHDVTVTSGGLILASDYWDNAIHVINKDGDITGWIELLDIGNSMFPESLDVDDQGTLWVGCGKKSYSQEVKTYKIYSFKLS</sequence>
<accession>A0A6J8EGF6</accession>
<keyword evidence="2" id="KW-1185">Reference proteome</keyword>
<protein>
    <submittedName>
        <fullName evidence="1">Uncharacterized protein</fullName>
    </submittedName>
</protein>